<dbReference type="EMBL" id="CAVNYO010000149">
    <property type="protein sequence ID" value="CAK5269484.1"/>
    <property type="molecule type" value="Genomic_DNA"/>
</dbReference>
<protein>
    <submittedName>
        <fullName evidence="3">Uncharacterized protein</fullName>
    </submittedName>
</protein>
<comment type="caution">
    <text evidence="3">The sequence shown here is derived from an EMBL/GenBank/DDBJ whole genome shotgun (WGS) entry which is preliminary data.</text>
</comment>
<reference evidence="3" key="1">
    <citation type="submission" date="2023-11" db="EMBL/GenBank/DDBJ databases">
        <authorList>
            <person name="De Vega J J."/>
            <person name="De Vega J J."/>
        </authorList>
    </citation>
    <scope>NUCLEOTIDE SEQUENCE</scope>
</reference>
<dbReference type="EMBL" id="CAVNYO010000434">
    <property type="protein sequence ID" value="CAK5279035.1"/>
    <property type="molecule type" value="Genomic_DNA"/>
</dbReference>
<evidence type="ECO:0000313" key="3">
    <source>
        <dbReference type="EMBL" id="CAK5279035.1"/>
    </source>
</evidence>
<organism evidence="3 4">
    <name type="scientific">Mycena citricolor</name>
    <dbReference type="NCBI Taxonomy" id="2018698"/>
    <lineage>
        <taxon>Eukaryota</taxon>
        <taxon>Fungi</taxon>
        <taxon>Dikarya</taxon>
        <taxon>Basidiomycota</taxon>
        <taxon>Agaricomycotina</taxon>
        <taxon>Agaricomycetes</taxon>
        <taxon>Agaricomycetidae</taxon>
        <taxon>Agaricales</taxon>
        <taxon>Marasmiineae</taxon>
        <taxon>Mycenaceae</taxon>
        <taxon>Mycena</taxon>
    </lineage>
</organism>
<sequence>MSSGLSLSVPPSFSSSGARTFNLCLSMDLGAGAGILPAFGLFALSSSALAANASARVFDLRTRSDETAIASRPDNTGMD</sequence>
<keyword evidence="4" id="KW-1185">Reference proteome</keyword>
<gene>
    <name evidence="2" type="ORF">MYCIT1_LOCUS13233</name>
    <name evidence="3" type="ORF">MYCIT1_LOCUS28833</name>
</gene>
<name>A0AAD2HQ51_9AGAR</name>
<evidence type="ECO:0000313" key="2">
    <source>
        <dbReference type="EMBL" id="CAK5269484.1"/>
    </source>
</evidence>
<dbReference type="AlphaFoldDB" id="A0AAD2HQ51"/>
<feature type="non-terminal residue" evidence="3">
    <location>
        <position position="79"/>
    </location>
</feature>
<feature type="transmembrane region" description="Helical" evidence="1">
    <location>
        <begin position="29"/>
        <end position="51"/>
    </location>
</feature>
<evidence type="ECO:0000256" key="1">
    <source>
        <dbReference type="SAM" id="Phobius"/>
    </source>
</evidence>
<keyword evidence="1" id="KW-0812">Transmembrane</keyword>
<keyword evidence="1" id="KW-0472">Membrane</keyword>
<proteinExistence type="predicted"/>
<evidence type="ECO:0000313" key="4">
    <source>
        <dbReference type="Proteomes" id="UP001295794"/>
    </source>
</evidence>
<keyword evidence="1" id="KW-1133">Transmembrane helix</keyword>
<dbReference type="Proteomes" id="UP001295794">
    <property type="component" value="Unassembled WGS sequence"/>
</dbReference>
<accession>A0AAD2HQ51</accession>